<feature type="domain" description="HTH cro/C1-type" evidence="1">
    <location>
        <begin position="8"/>
        <end position="62"/>
    </location>
</feature>
<dbReference type="InterPro" id="IPR010982">
    <property type="entry name" value="Lambda_DNA-bd_dom_sf"/>
</dbReference>
<dbReference type="CDD" id="cd00093">
    <property type="entry name" value="HTH_XRE"/>
    <property type="match status" value="1"/>
</dbReference>
<organism evidence="2 3">
    <name type="scientific">Micavibrio aeruginosavorus</name>
    <dbReference type="NCBI Taxonomy" id="349221"/>
    <lineage>
        <taxon>Bacteria</taxon>
        <taxon>Pseudomonadati</taxon>
        <taxon>Bdellovibrionota</taxon>
        <taxon>Bdellovibrionia</taxon>
        <taxon>Bdellovibrionales</taxon>
        <taxon>Pseudobdellovibrionaceae</taxon>
        <taxon>Micavibrio</taxon>
    </lineage>
</organism>
<dbReference type="GO" id="GO:0003677">
    <property type="term" value="F:DNA binding"/>
    <property type="evidence" value="ECO:0007669"/>
    <property type="project" value="InterPro"/>
</dbReference>
<dbReference type="SMART" id="SM00530">
    <property type="entry name" value="HTH_XRE"/>
    <property type="match status" value="1"/>
</dbReference>
<accession>A0A2W5A2I2</accession>
<gene>
    <name evidence="2" type="ORF">DI626_05940</name>
</gene>
<dbReference type="Gene3D" id="1.10.260.40">
    <property type="entry name" value="lambda repressor-like DNA-binding domains"/>
    <property type="match status" value="1"/>
</dbReference>
<evidence type="ECO:0000313" key="2">
    <source>
        <dbReference type="EMBL" id="PZO86659.1"/>
    </source>
</evidence>
<evidence type="ECO:0000259" key="1">
    <source>
        <dbReference type="PROSITE" id="PS50943"/>
    </source>
</evidence>
<dbReference type="Proteomes" id="UP000249557">
    <property type="component" value="Unassembled WGS sequence"/>
</dbReference>
<dbReference type="AlphaFoldDB" id="A0A2W5A2I2"/>
<dbReference type="SUPFAM" id="SSF47413">
    <property type="entry name" value="lambda repressor-like DNA-binding domains"/>
    <property type="match status" value="1"/>
</dbReference>
<comment type="caution">
    <text evidence="2">The sequence shown here is derived from an EMBL/GenBank/DDBJ whole genome shotgun (WGS) entry which is preliminary data.</text>
</comment>
<evidence type="ECO:0000313" key="3">
    <source>
        <dbReference type="Proteomes" id="UP000249557"/>
    </source>
</evidence>
<dbReference type="EMBL" id="QFNK01000101">
    <property type="protein sequence ID" value="PZO86659.1"/>
    <property type="molecule type" value="Genomic_DNA"/>
</dbReference>
<dbReference type="Pfam" id="PF01381">
    <property type="entry name" value="HTH_3"/>
    <property type="match status" value="1"/>
</dbReference>
<sequence>MSITTAQIRGARGILNWSQQDLAQRTGISATSIGSIENGQTTPRASTLETIRHTLERNGIEFLGMDGVRQQSEFIKTYTGTPGFRDFMDHLYETAKTYGGEIVLFNANPVNWYKWLGEEWFKAHSKRMQDLGDKISFRITSKEGENLFISRDFAEYRWFPAEMFNDRALYSYGDNLAFVNFDENEVSVVVLKQTDFAKAFQVLFNIAWDNVAKTPVK</sequence>
<reference evidence="2 3" key="1">
    <citation type="submission" date="2017-08" db="EMBL/GenBank/DDBJ databases">
        <title>Infants hospitalized years apart are colonized by the same room-sourced microbial strains.</title>
        <authorList>
            <person name="Brooks B."/>
            <person name="Olm M.R."/>
            <person name="Firek B.A."/>
            <person name="Baker R."/>
            <person name="Thomas B.C."/>
            <person name="Morowitz M.J."/>
            <person name="Banfield J.F."/>
        </authorList>
    </citation>
    <scope>NUCLEOTIDE SEQUENCE [LARGE SCALE GENOMIC DNA]</scope>
    <source>
        <strain evidence="2">S2_018_000_R2_104</strain>
    </source>
</reference>
<protein>
    <submittedName>
        <fullName evidence="2">XRE family transcriptional regulator</fullName>
    </submittedName>
</protein>
<dbReference type="PROSITE" id="PS50943">
    <property type="entry name" value="HTH_CROC1"/>
    <property type="match status" value="1"/>
</dbReference>
<dbReference type="InterPro" id="IPR001387">
    <property type="entry name" value="Cro/C1-type_HTH"/>
</dbReference>
<proteinExistence type="predicted"/>
<name>A0A2W5A2I2_9BACT</name>